<dbReference type="Gene3D" id="3.40.190.10">
    <property type="entry name" value="Periplasmic binding protein-like II"/>
    <property type="match status" value="1"/>
</dbReference>
<dbReference type="Proteomes" id="UP000886188">
    <property type="component" value="Unassembled WGS sequence"/>
</dbReference>
<gene>
    <name evidence="2" type="ORF">ENH88_17640</name>
</gene>
<dbReference type="RefSeq" id="WP_304184220.1">
    <property type="nucleotide sequence ID" value="NZ_DRGM01000178.1"/>
</dbReference>
<reference evidence="2" key="1">
    <citation type="journal article" date="2020" name="mSystems">
        <title>Genome- and Community-Level Interaction Insights into Carbon Utilization and Element Cycling Functions of Hydrothermarchaeota in Hydrothermal Sediment.</title>
        <authorList>
            <person name="Zhou Z."/>
            <person name="Liu Y."/>
            <person name="Xu W."/>
            <person name="Pan J."/>
            <person name="Luo Z.H."/>
            <person name="Li M."/>
        </authorList>
    </citation>
    <scope>NUCLEOTIDE SEQUENCE [LARGE SCALE GENOMIC DNA]</scope>
    <source>
        <strain evidence="2">HyVt-346</strain>
    </source>
</reference>
<comment type="caution">
    <text evidence="2">The sequence shown here is derived from an EMBL/GenBank/DDBJ whole genome shotgun (WGS) entry which is preliminary data.</text>
</comment>
<organism evidence="2">
    <name type="scientific">Pseudoalteromonas prydzensis</name>
    <dbReference type="NCBI Taxonomy" id="182141"/>
    <lineage>
        <taxon>Bacteria</taxon>
        <taxon>Pseudomonadati</taxon>
        <taxon>Pseudomonadota</taxon>
        <taxon>Gammaproteobacteria</taxon>
        <taxon>Alteromonadales</taxon>
        <taxon>Pseudoalteromonadaceae</taxon>
        <taxon>Pseudoalteromonas</taxon>
    </lineage>
</organism>
<sequence length="275" mass="30771">MKKLLLACLLISFSGLANTPLTIRYSADGHPYPAELLALILSKSAITMVPNKVPDIPSQSRAIRLLGKENGIDVFWGVTSSEWETQAKAILIPIDKGLLGYRIPVVHISHKDMFAAVTHARQLTPFVFGLREDWPDTAIFKRNELDTLMYGMGAEPIAMLRSGRIDALPYDIFDLPKNHGDDIIHESHIAIRYPSAVYFFVAKNNQALHKLLQDGLLAAIADGSFDTLFFEYFAATIAQADLKNRRIIELMNPLLPHSAPIYQPQFWLDKSSLTK</sequence>
<proteinExistence type="predicted"/>
<evidence type="ECO:0000313" key="2">
    <source>
        <dbReference type="EMBL" id="HEA18228.1"/>
    </source>
</evidence>
<dbReference type="EMBL" id="DRGM01000178">
    <property type="protein sequence ID" value="HEA18228.1"/>
    <property type="molecule type" value="Genomic_DNA"/>
</dbReference>
<feature type="signal peptide" evidence="1">
    <location>
        <begin position="1"/>
        <end position="17"/>
    </location>
</feature>
<protein>
    <recommendedName>
        <fullName evidence="3">Solute-binding protein family 3/N-terminal domain-containing protein</fullName>
    </recommendedName>
</protein>
<feature type="chain" id="PRO_5030524277" description="Solute-binding protein family 3/N-terminal domain-containing protein" evidence="1">
    <location>
        <begin position="18"/>
        <end position="275"/>
    </location>
</feature>
<accession>A0A7V1D1J2</accession>
<name>A0A7V1D1J2_9GAMM</name>
<dbReference type="AlphaFoldDB" id="A0A7V1D1J2"/>
<evidence type="ECO:0000256" key="1">
    <source>
        <dbReference type="SAM" id="SignalP"/>
    </source>
</evidence>
<evidence type="ECO:0008006" key="3">
    <source>
        <dbReference type="Google" id="ProtNLM"/>
    </source>
</evidence>
<keyword evidence="1" id="KW-0732">Signal</keyword>
<dbReference type="SUPFAM" id="SSF53850">
    <property type="entry name" value="Periplasmic binding protein-like II"/>
    <property type="match status" value="1"/>
</dbReference>